<dbReference type="HOGENOM" id="CLU_1660200_0_0_1"/>
<dbReference type="AlphaFoldDB" id="C6HCH3"/>
<accession>C6HCH3</accession>
<dbReference type="VEuPathDB" id="FungiDB:HCDG_03722"/>
<evidence type="ECO:0000313" key="1">
    <source>
        <dbReference type="EMBL" id="EER42263.1"/>
    </source>
</evidence>
<protein>
    <submittedName>
        <fullName evidence="1">Uncharacterized protein</fullName>
    </submittedName>
</protein>
<dbReference type="Proteomes" id="UP000002624">
    <property type="component" value="Unassembled WGS sequence"/>
</dbReference>
<evidence type="ECO:0000313" key="2">
    <source>
        <dbReference type="Proteomes" id="UP000002624"/>
    </source>
</evidence>
<dbReference type="EMBL" id="GG692422">
    <property type="protein sequence ID" value="EER42263.1"/>
    <property type="molecule type" value="Genomic_DNA"/>
</dbReference>
<organism evidence="1 2">
    <name type="scientific">Ajellomyces capsulatus (strain H143)</name>
    <name type="common">Darling's disease fungus</name>
    <name type="synonym">Histoplasma capsulatum</name>
    <dbReference type="NCBI Taxonomy" id="544712"/>
    <lineage>
        <taxon>Eukaryota</taxon>
        <taxon>Fungi</taxon>
        <taxon>Dikarya</taxon>
        <taxon>Ascomycota</taxon>
        <taxon>Pezizomycotina</taxon>
        <taxon>Eurotiomycetes</taxon>
        <taxon>Eurotiomycetidae</taxon>
        <taxon>Onygenales</taxon>
        <taxon>Ajellomycetaceae</taxon>
        <taxon>Histoplasma</taxon>
    </lineage>
</organism>
<gene>
    <name evidence="1" type="ORF">HCDG_03722</name>
</gene>
<proteinExistence type="predicted"/>
<name>C6HCH3_AJECH</name>
<sequence length="159" mass="18739">MFRRDLRESSLLLRTSRTDETPNLSDVFLFYSIRRRSLIEKSCHTKLLQSCSTPWALLAQEDKLRGSEFSVHGLQISDRRLHRYKLGHFGNEDPGPAALQHNSDILLDERGDSFGFHGFNRMSQVEERRFRHIQHRSIRDRSPYLRGYEKSKAIPGYKY</sequence>
<reference evidence="2" key="1">
    <citation type="submission" date="2009-05" db="EMBL/GenBank/DDBJ databases">
        <title>The genome sequence of Ajellomyces capsulatus strain H143.</title>
        <authorList>
            <person name="Champion M."/>
            <person name="Cuomo C.A."/>
            <person name="Ma L.-J."/>
            <person name="Henn M.R."/>
            <person name="Sil A."/>
            <person name="Goldman B."/>
            <person name="Young S.K."/>
            <person name="Kodira C.D."/>
            <person name="Zeng Q."/>
            <person name="Koehrsen M."/>
            <person name="Alvarado L."/>
            <person name="Berlin A.M."/>
            <person name="Borenstein D."/>
            <person name="Chen Z."/>
            <person name="Engels R."/>
            <person name="Freedman E."/>
            <person name="Gellesch M."/>
            <person name="Goldberg J."/>
            <person name="Griggs A."/>
            <person name="Gujja S."/>
            <person name="Heiman D.I."/>
            <person name="Hepburn T.A."/>
            <person name="Howarth C."/>
            <person name="Jen D."/>
            <person name="Larson L."/>
            <person name="Lewis B."/>
            <person name="Mehta T."/>
            <person name="Park D."/>
            <person name="Pearson M."/>
            <person name="Roberts A."/>
            <person name="Saif S."/>
            <person name="Shea T.D."/>
            <person name="Shenoy N."/>
            <person name="Sisk P."/>
            <person name="Stolte C."/>
            <person name="Sykes S."/>
            <person name="Walk T."/>
            <person name="White J."/>
            <person name="Yandava C."/>
            <person name="Klein B."/>
            <person name="McEwen J.G."/>
            <person name="Puccia R."/>
            <person name="Goldman G.H."/>
            <person name="Felipe M.S."/>
            <person name="Nino-Vega G."/>
            <person name="San-Blas G."/>
            <person name="Taylor J.W."/>
            <person name="Mendoza L."/>
            <person name="Galagan J.E."/>
            <person name="Nusbaum C."/>
            <person name="Birren B.W."/>
        </authorList>
    </citation>
    <scope>NUCLEOTIDE SEQUENCE [LARGE SCALE GENOMIC DNA]</scope>
    <source>
        <strain evidence="2">H143</strain>
    </source>
</reference>